<dbReference type="Proteomes" id="UP000266861">
    <property type="component" value="Unassembled WGS sequence"/>
</dbReference>
<evidence type="ECO:0008006" key="4">
    <source>
        <dbReference type="Google" id="ProtNLM"/>
    </source>
</evidence>
<dbReference type="PANTHER" id="PTHR13146:SF1">
    <property type="entry name" value="SUGAR PHOSPHATE TRANSPORTER DOMAIN-CONTAINING PROTEIN"/>
    <property type="match status" value="1"/>
</dbReference>
<keyword evidence="3" id="KW-1185">Reference proteome</keyword>
<comment type="caution">
    <text evidence="2">The sequence shown here is derived from an EMBL/GenBank/DDBJ whole genome shotgun (WGS) entry which is preliminary data.</text>
</comment>
<feature type="transmembrane region" description="Helical" evidence="1">
    <location>
        <begin position="302"/>
        <end position="321"/>
    </location>
</feature>
<feature type="transmembrane region" description="Helical" evidence="1">
    <location>
        <begin position="448"/>
        <end position="465"/>
    </location>
</feature>
<evidence type="ECO:0000256" key="1">
    <source>
        <dbReference type="SAM" id="Phobius"/>
    </source>
</evidence>
<proteinExistence type="predicted"/>
<sequence>MPKEKSSIIVIICHQTLFLLTGFYQTLAAQYLYYQGAATGVNMIIIHNSKKIFFVYKISCDGNFSRTMPKEKSSIIVIICHQTLFLLTGFYQTLAAQYLYYQGAATGTSLLTNTAQYVGMASVGLLLIPSWWANRKGRKGIAYELTETEFDMDEIKSGKEAQKDYQLLPNAEEEVFIEDESMIPNKSLKSKESVSFRFIAATSCLDVIANFTLTIGFFYVGSGMFQVIYSSVVIWCAVLSFIFLGRKLSLLQSISIIGVCFGLALSALGISKGSESSDNTTPPPVTSTGPAILHSFNMTTTMFGMILTSFATFGYACVYVISDLLVSNRKGNTVPPTPEKACFLVGSGCTFLSMMYVIIYTLPHWNKLVTQEMEKEKKVSNVSTSVIIIIYMVLSIASFIHNFSYYSLMKRIGNVSTGLLNSIRAIVVFGLSHLLFCDIDNGQCFNPWKGFSAVTVIGFVTIFSISKMREGVHMYIDRLFKVLFIYLLSEII</sequence>
<reference evidence="2 3" key="1">
    <citation type="submission" date="2018-08" db="EMBL/GenBank/DDBJ databases">
        <title>Genome and evolution of the arbuscular mycorrhizal fungus Diversispora epigaea (formerly Glomus versiforme) and its bacterial endosymbionts.</title>
        <authorList>
            <person name="Sun X."/>
            <person name="Fei Z."/>
            <person name="Harrison M."/>
        </authorList>
    </citation>
    <scope>NUCLEOTIDE SEQUENCE [LARGE SCALE GENOMIC DNA]</scope>
    <source>
        <strain evidence="2 3">IT104</strain>
    </source>
</reference>
<dbReference type="AlphaFoldDB" id="A0A397G9K6"/>
<accession>A0A397G9K6</accession>
<dbReference type="OrthoDB" id="29773at2759"/>
<feature type="transmembrane region" description="Helical" evidence="1">
    <location>
        <begin position="75"/>
        <end position="94"/>
    </location>
</feature>
<keyword evidence="1" id="KW-0472">Membrane</keyword>
<protein>
    <recommendedName>
        <fullName evidence="4">EamA domain-containing protein</fullName>
    </recommendedName>
</protein>
<feature type="transmembrane region" description="Helical" evidence="1">
    <location>
        <begin position="251"/>
        <end position="270"/>
    </location>
</feature>
<dbReference type="InterPro" id="IPR037185">
    <property type="entry name" value="EmrE-like"/>
</dbReference>
<dbReference type="PANTHER" id="PTHR13146">
    <property type="match status" value="1"/>
</dbReference>
<dbReference type="GO" id="GO:0016020">
    <property type="term" value="C:membrane"/>
    <property type="evidence" value="ECO:0007669"/>
    <property type="project" value="TreeGrafter"/>
</dbReference>
<gene>
    <name evidence="2" type="ORF">Glove_627g37</name>
</gene>
<feature type="transmembrane region" description="Helical" evidence="1">
    <location>
        <begin position="382"/>
        <end position="406"/>
    </location>
</feature>
<evidence type="ECO:0000313" key="2">
    <source>
        <dbReference type="EMBL" id="RHZ46298.1"/>
    </source>
</evidence>
<dbReference type="STRING" id="1348612.A0A397G9K6"/>
<feature type="transmembrane region" description="Helical" evidence="1">
    <location>
        <begin position="418"/>
        <end position="436"/>
    </location>
</feature>
<feature type="transmembrane region" description="Helical" evidence="1">
    <location>
        <begin position="226"/>
        <end position="244"/>
    </location>
</feature>
<feature type="transmembrane region" description="Helical" evidence="1">
    <location>
        <begin position="7"/>
        <end position="25"/>
    </location>
</feature>
<feature type="transmembrane region" description="Helical" evidence="1">
    <location>
        <begin position="196"/>
        <end position="220"/>
    </location>
</feature>
<evidence type="ECO:0000313" key="3">
    <source>
        <dbReference type="Proteomes" id="UP000266861"/>
    </source>
</evidence>
<feature type="transmembrane region" description="Helical" evidence="1">
    <location>
        <begin position="114"/>
        <end position="133"/>
    </location>
</feature>
<feature type="transmembrane region" description="Helical" evidence="1">
    <location>
        <begin position="341"/>
        <end position="362"/>
    </location>
</feature>
<organism evidence="2 3">
    <name type="scientific">Diversispora epigaea</name>
    <dbReference type="NCBI Taxonomy" id="1348612"/>
    <lineage>
        <taxon>Eukaryota</taxon>
        <taxon>Fungi</taxon>
        <taxon>Fungi incertae sedis</taxon>
        <taxon>Mucoromycota</taxon>
        <taxon>Glomeromycotina</taxon>
        <taxon>Glomeromycetes</taxon>
        <taxon>Diversisporales</taxon>
        <taxon>Diversisporaceae</taxon>
        <taxon>Diversispora</taxon>
    </lineage>
</organism>
<keyword evidence="1" id="KW-1133">Transmembrane helix</keyword>
<feature type="transmembrane region" description="Helical" evidence="1">
    <location>
        <begin position="31"/>
        <end position="49"/>
    </location>
</feature>
<dbReference type="SUPFAM" id="SSF103481">
    <property type="entry name" value="Multidrug resistance efflux transporter EmrE"/>
    <property type="match status" value="1"/>
</dbReference>
<dbReference type="EMBL" id="PQFF01000519">
    <property type="protein sequence ID" value="RHZ46298.1"/>
    <property type="molecule type" value="Genomic_DNA"/>
</dbReference>
<name>A0A397G9K6_9GLOM</name>
<keyword evidence="1" id="KW-0812">Transmembrane</keyword>